<organism evidence="2 3">
    <name type="scientific">Halarcobacter ebronensis</name>
    <dbReference type="NCBI Taxonomy" id="1462615"/>
    <lineage>
        <taxon>Bacteria</taxon>
        <taxon>Pseudomonadati</taxon>
        <taxon>Campylobacterota</taxon>
        <taxon>Epsilonproteobacteria</taxon>
        <taxon>Campylobacterales</taxon>
        <taxon>Arcobacteraceae</taxon>
        <taxon>Halarcobacter</taxon>
    </lineage>
</organism>
<proteinExistence type="predicted"/>
<protein>
    <recommendedName>
        <fullName evidence="1">Transcription regulator HTH AraC N-terminal domain-containing protein</fullName>
    </recommendedName>
</protein>
<dbReference type="InterPro" id="IPR009594">
    <property type="entry name" value="Tscrpt_reg_HTH_AraC_N"/>
</dbReference>
<feature type="domain" description="Transcription regulator HTH AraC N-terminal" evidence="1">
    <location>
        <begin position="6"/>
        <end position="63"/>
    </location>
</feature>
<dbReference type="AlphaFoldDB" id="A0A4Q0YB61"/>
<accession>A0A4Q0YB61</accession>
<name>A0A4Q0YB61_9BACT</name>
<dbReference type="EMBL" id="PDKJ01000012">
    <property type="protein sequence ID" value="RXJ66774.1"/>
    <property type="molecule type" value="Genomic_DNA"/>
</dbReference>
<sequence>MNDTQIPFLKVFKSFKKTDVLKTIYESIMFIILQGSKIVSIGDKFFHYDCGKYLISSTYLPITRKNNLCK</sequence>
<reference evidence="2 3" key="1">
    <citation type="submission" date="2017-10" db="EMBL/GenBank/DDBJ databases">
        <title>Genomics of the genus Arcobacter.</title>
        <authorList>
            <person name="Perez-Cataluna A."/>
            <person name="Figueras M.J."/>
        </authorList>
    </citation>
    <scope>NUCLEOTIDE SEQUENCE [LARGE SCALE GENOMIC DNA]</scope>
    <source>
        <strain evidence="2 3">CECT 8993</strain>
    </source>
</reference>
<evidence type="ECO:0000313" key="2">
    <source>
        <dbReference type="EMBL" id="RXJ66774.1"/>
    </source>
</evidence>
<evidence type="ECO:0000313" key="3">
    <source>
        <dbReference type="Proteomes" id="UP000290172"/>
    </source>
</evidence>
<dbReference type="Pfam" id="PF06719">
    <property type="entry name" value="AraC_N"/>
    <property type="match status" value="1"/>
</dbReference>
<dbReference type="Proteomes" id="UP000290172">
    <property type="component" value="Unassembled WGS sequence"/>
</dbReference>
<gene>
    <name evidence="2" type="ORF">CRV08_11955</name>
</gene>
<comment type="caution">
    <text evidence="2">The sequence shown here is derived from an EMBL/GenBank/DDBJ whole genome shotgun (WGS) entry which is preliminary data.</text>
</comment>
<evidence type="ECO:0000259" key="1">
    <source>
        <dbReference type="Pfam" id="PF06719"/>
    </source>
</evidence>